<evidence type="ECO:0000256" key="2">
    <source>
        <dbReference type="ARBA" id="ARBA00022475"/>
    </source>
</evidence>
<name>A0A1G7JCK1_9BACT</name>
<organism evidence="9 10">
    <name type="scientific">Terriglobus roseus</name>
    <dbReference type="NCBI Taxonomy" id="392734"/>
    <lineage>
        <taxon>Bacteria</taxon>
        <taxon>Pseudomonadati</taxon>
        <taxon>Acidobacteriota</taxon>
        <taxon>Terriglobia</taxon>
        <taxon>Terriglobales</taxon>
        <taxon>Acidobacteriaceae</taxon>
        <taxon>Terriglobus</taxon>
    </lineage>
</organism>
<evidence type="ECO:0000256" key="5">
    <source>
        <dbReference type="ARBA" id="ARBA00022989"/>
    </source>
</evidence>
<keyword evidence="7" id="KW-0460">Magnesium</keyword>
<evidence type="ECO:0000256" key="1">
    <source>
        <dbReference type="ARBA" id="ARBA00004651"/>
    </source>
</evidence>
<comment type="cofactor">
    <cofactor evidence="7">
        <name>Mg(2+)</name>
        <dbReference type="ChEBI" id="CHEBI:18420"/>
    </cofactor>
</comment>
<reference evidence="9 10" key="1">
    <citation type="submission" date="2016-10" db="EMBL/GenBank/DDBJ databases">
        <authorList>
            <person name="de Groot N.N."/>
        </authorList>
    </citation>
    <scope>NUCLEOTIDE SEQUENCE [LARGE SCALE GENOMIC DNA]</scope>
    <source>
        <strain evidence="9 10">GAS232</strain>
    </source>
</reference>
<gene>
    <name evidence="9" type="ORF">SAMN05444167_1770</name>
</gene>
<feature type="transmembrane region" description="Helical" evidence="8">
    <location>
        <begin position="168"/>
        <end position="186"/>
    </location>
</feature>
<accession>A0A1G7JCK1</accession>
<keyword evidence="4 8" id="KW-0812">Transmembrane</keyword>
<dbReference type="Proteomes" id="UP000182427">
    <property type="component" value="Chromosome I"/>
</dbReference>
<sequence>MSLALLLGVVSFVICFLFTPVCRIIALRLNLVDKPDETRKKHIAPTPRVGGVAIMLAYTCTIGLVLAIDVHGEQIHIQHHSLLQVLLPPAALIFLVGLLDDLFDLKPLIKLLGQMVACVMASVLGYIHAPESFAFGTSPHPWLSIVICTFWLVVCTNAINLIDGMDGLASGVGLMGAFATLAVGLYQHNVGLVVATMPLAGALLAFLFYNFNPASIFLGDCGSLTIGFMLGAISLTWQHHDGPTLGMFAPISILALPLLDVCIAVARRYLRHKPLFSPDHGHIHHVMQDRGHHPRTAVLLLYATCAITSTLSFLASVTSRGFRIGVIAAFTILILVAIRYLDYVEFRAAREVLSSRHMRRQVDEEIYVRELEIALSNMKNIDECWELVKASCQKLEFATAEMYFRNHYFEAVLQEQVEERDWWMTLPVGECGYLRVSRSNLLGGSNIMMAALDRLQRGLDKWDRTATPSDRVFDTAA</sequence>
<feature type="transmembrane region" description="Helical" evidence="8">
    <location>
        <begin position="216"/>
        <end position="235"/>
    </location>
</feature>
<dbReference type="EMBL" id="LT629690">
    <property type="protein sequence ID" value="SDF22613.1"/>
    <property type="molecule type" value="Genomic_DNA"/>
</dbReference>
<dbReference type="Pfam" id="PF00953">
    <property type="entry name" value="Glycos_transf_4"/>
    <property type="match status" value="1"/>
</dbReference>
<feature type="transmembrane region" description="Helical" evidence="8">
    <location>
        <begin position="6"/>
        <end position="29"/>
    </location>
</feature>
<feature type="transmembrane region" description="Helical" evidence="8">
    <location>
        <begin position="247"/>
        <end position="266"/>
    </location>
</feature>
<dbReference type="PROSITE" id="PS01348">
    <property type="entry name" value="MRAY_2"/>
    <property type="match status" value="1"/>
</dbReference>
<dbReference type="AlphaFoldDB" id="A0A1G7JCK1"/>
<feature type="transmembrane region" description="Helical" evidence="8">
    <location>
        <begin position="111"/>
        <end position="129"/>
    </location>
</feature>
<dbReference type="GO" id="GO:0016780">
    <property type="term" value="F:phosphotransferase activity, for other substituted phosphate groups"/>
    <property type="evidence" value="ECO:0007669"/>
    <property type="project" value="InterPro"/>
</dbReference>
<evidence type="ECO:0000256" key="6">
    <source>
        <dbReference type="ARBA" id="ARBA00023136"/>
    </source>
</evidence>
<evidence type="ECO:0000256" key="3">
    <source>
        <dbReference type="ARBA" id="ARBA00022679"/>
    </source>
</evidence>
<feature type="transmembrane region" description="Helical" evidence="8">
    <location>
        <begin position="192"/>
        <end position="209"/>
    </location>
</feature>
<dbReference type="PANTHER" id="PTHR22926:SF3">
    <property type="entry name" value="UNDECAPRENYL-PHOSPHATE ALPHA-N-ACETYLGLUCOSAMINYL 1-PHOSPHATE TRANSFERASE"/>
    <property type="match status" value="1"/>
</dbReference>
<feature type="binding site" evidence="7">
    <location>
        <position position="160"/>
    </location>
    <ligand>
        <name>Mg(2+)</name>
        <dbReference type="ChEBI" id="CHEBI:18420"/>
    </ligand>
</feature>
<evidence type="ECO:0000256" key="8">
    <source>
        <dbReference type="SAM" id="Phobius"/>
    </source>
</evidence>
<dbReference type="GO" id="GO:0044038">
    <property type="term" value="P:cell wall macromolecule biosynthetic process"/>
    <property type="evidence" value="ECO:0007669"/>
    <property type="project" value="TreeGrafter"/>
</dbReference>
<keyword evidence="5 8" id="KW-1133">Transmembrane helix</keyword>
<feature type="binding site" evidence="7">
    <location>
        <position position="220"/>
    </location>
    <ligand>
        <name>Mg(2+)</name>
        <dbReference type="ChEBI" id="CHEBI:18420"/>
    </ligand>
</feature>
<keyword evidence="6 8" id="KW-0472">Membrane</keyword>
<feature type="transmembrane region" description="Helical" evidence="8">
    <location>
        <begin position="80"/>
        <end position="99"/>
    </location>
</feature>
<evidence type="ECO:0000313" key="9">
    <source>
        <dbReference type="EMBL" id="SDF22613.1"/>
    </source>
</evidence>
<evidence type="ECO:0000256" key="7">
    <source>
        <dbReference type="PIRSR" id="PIRSR600715-1"/>
    </source>
</evidence>
<dbReference type="PANTHER" id="PTHR22926">
    <property type="entry name" value="PHOSPHO-N-ACETYLMURAMOYL-PENTAPEPTIDE-TRANSFERASE"/>
    <property type="match status" value="1"/>
</dbReference>
<dbReference type="InterPro" id="IPR018480">
    <property type="entry name" value="PNAcMuramoyl-5peptid_Trfase_CS"/>
</dbReference>
<protein>
    <submittedName>
        <fullName evidence="9">UDP-GlcNAc:undecaprenyl-phosphate GlcNAc-1-phosphate transferase</fullName>
    </submittedName>
</protein>
<dbReference type="GO" id="GO:0009103">
    <property type="term" value="P:lipopolysaccharide biosynthetic process"/>
    <property type="evidence" value="ECO:0007669"/>
    <property type="project" value="TreeGrafter"/>
</dbReference>
<keyword evidence="2" id="KW-1003">Cell membrane</keyword>
<dbReference type="CDD" id="cd06853">
    <property type="entry name" value="GT_WecA_like"/>
    <property type="match status" value="1"/>
</dbReference>
<feature type="transmembrane region" description="Helical" evidence="8">
    <location>
        <begin position="321"/>
        <end position="341"/>
    </location>
</feature>
<feature type="transmembrane region" description="Helical" evidence="8">
    <location>
        <begin position="141"/>
        <end position="161"/>
    </location>
</feature>
<keyword evidence="7" id="KW-0479">Metal-binding</keyword>
<keyword evidence="3 9" id="KW-0808">Transferase</keyword>
<comment type="subcellular location">
    <subcellularLocation>
        <location evidence="1">Cell membrane</location>
        <topology evidence="1">Multi-pass membrane protein</topology>
    </subcellularLocation>
</comment>
<feature type="transmembrane region" description="Helical" evidence="8">
    <location>
        <begin position="49"/>
        <end position="68"/>
    </location>
</feature>
<evidence type="ECO:0000313" key="10">
    <source>
        <dbReference type="Proteomes" id="UP000182427"/>
    </source>
</evidence>
<dbReference type="OrthoDB" id="9783652at2"/>
<dbReference type="GO" id="GO:0046872">
    <property type="term" value="F:metal ion binding"/>
    <property type="evidence" value="ECO:0007669"/>
    <property type="project" value="UniProtKB-KW"/>
</dbReference>
<keyword evidence="10" id="KW-1185">Reference proteome</keyword>
<proteinExistence type="predicted"/>
<dbReference type="GO" id="GO:0005886">
    <property type="term" value="C:plasma membrane"/>
    <property type="evidence" value="ECO:0007669"/>
    <property type="project" value="UniProtKB-SubCell"/>
</dbReference>
<feature type="transmembrane region" description="Helical" evidence="8">
    <location>
        <begin position="297"/>
        <end position="315"/>
    </location>
</feature>
<dbReference type="GO" id="GO:0071555">
    <property type="term" value="P:cell wall organization"/>
    <property type="evidence" value="ECO:0007669"/>
    <property type="project" value="TreeGrafter"/>
</dbReference>
<evidence type="ECO:0000256" key="4">
    <source>
        <dbReference type="ARBA" id="ARBA00022692"/>
    </source>
</evidence>
<dbReference type="InterPro" id="IPR000715">
    <property type="entry name" value="Glycosyl_transferase_4"/>
</dbReference>